<dbReference type="InterPro" id="IPR036641">
    <property type="entry name" value="HPT_dom_sf"/>
</dbReference>
<reference evidence="3 4" key="1">
    <citation type="submission" date="2019-01" db="EMBL/GenBank/DDBJ databases">
        <authorList>
            <person name="Chen W.-M."/>
        </authorList>
    </citation>
    <scope>NUCLEOTIDE SEQUENCE [LARGE SCALE GENOMIC DNA]</scope>
    <source>
        <strain evidence="3 4">CCP-6</strain>
    </source>
</reference>
<evidence type="ECO:0000313" key="4">
    <source>
        <dbReference type="Proteomes" id="UP000282957"/>
    </source>
</evidence>
<keyword evidence="1" id="KW-0902">Two-component regulatory system</keyword>
<dbReference type="OrthoDB" id="7276210at2"/>
<gene>
    <name evidence="3" type="ORF">EOD42_25220</name>
</gene>
<proteinExistence type="predicted"/>
<dbReference type="GO" id="GO:0004672">
    <property type="term" value="F:protein kinase activity"/>
    <property type="evidence" value="ECO:0007669"/>
    <property type="project" value="UniProtKB-ARBA"/>
</dbReference>
<evidence type="ECO:0000259" key="2">
    <source>
        <dbReference type="Pfam" id="PF01627"/>
    </source>
</evidence>
<organism evidence="3 4">
    <name type="scientific">Rhodovarius crocodyli</name>
    <dbReference type="NCBI Taxonomy" id="1979269"/>
    <lineage>
        <taxon>Bacteria</taxon>
        <taxon>Pseudomonadati</taxon>
        <taxon>Pseudomonadota</taxon>
        <taxon>Alphaproteobacteria</taxon>
        <taxon>Acetobacterales</taxon>
        <taxon>Roseomonadaceae</taxon>
        <taxon>Rhodovarius</taxon>
    </lineage>
</organism>
<dbReference type="EMBL" id="SACL01000019">
    <property type="protein sequence ID" value="RVT89541.1"/>
    <property type="molecule type" value="Genomic_DNA"/>
</dbReference>
<protein>
    <submittedName>
        <fullName evidence="3">Hpt domain-containing protein</fullName>
    </submittedName>
</protein>
<name>A0A437LVX5_9PROT</name>
<dbReference type="Pfam" id="PF01627">
    <property type="entry name" value="Hpt"/>
    <property type="match status" value="1"/>
</dbReference>
<dbReference type="GO" id="GO:0000160">
    <property type="term" value="P:phosphorelay signal transduction system"/>
    <property type="evidence" value="ECO:0007669"/>
    <property type="project" value="UniProtKB-KW"/>
</dbReference>
<dbReference type="InterPro" id="IPR008207">
    <property type="entry name" value="Sig_transdc_His_kin_Hpt_dom"/>
</dbReference>
<dbReference type="AlphaFoldDB" id="A0A437LVX5"/>
<sequence length="111" mass="12197">MPSLDQNRVTWLRGIMPAHDFPRFVDLLRQDLTERRHNLSAAMAAGDRQAIQMEAHAIAGMAANTGACTLEKMARALMRQSGASPLPELTEAMVGVLAEEETVQRELAALR</sequence>
<accession>A0A437LVX5</accession>
<keyword evidence="4" id="KW-1185">Reference proteome</keyword>
<dbReference type="SUPFAM" id="SSF47226">
    <property type="entry name" value="Histidine-containing phosphotransfer domain, HPT domain"/>
    <property type="match status" value="1"/>
</dbReference>
<evidence type="ECO:0000256" key="1">
    <source>
        <dbReference type="ARBA" id="ARBA00023012"/>
    </source>
</evidence>
<feature type="domain" description="HPt" evidence="2">
    <location>
        <begin position="24"/>
        <end position="105"/>
    </location>
</feature>
<dbReference type="Proteomes" id="UP000282957">
    <property type="component" value="Unassembled WGS sequence"/>
</dbReference>
<evidence type="ECO:0000313" key="3">
    <source>
        <dbReference type="EMBL" id="RVT89541.1"/>
    </source>
</evidence>
<comment type="caution">
    <text evidence="3">The sequence shown here is derived from an EMBL/GenBank/DDBJ whole genome shotgun (WGS) entry which is preliminary data.</text>
</comment>
<dbReference type="RefSeq" id="WP_127790380.1">
    <property type="nucleotide sequence ID" value="NZ_SACL01000019.1"/>
</dbReference>
<dbReference type="Gene3D" id="1.20.120.160">
    <property type="entry name" value="HPT domain"/>
    <property type="match status" value="1"/>
</dbReference>